<evidence type="ECO:0000313" key="6">
    <source>
        <dbReference type="EMBL" id="AUB84341.1"/>
    </source>
</evidence>
<keyword evidence="2 3" id="KW-0560">Oxidoreductase</keyword>
<dbReference type="PIRSF" id="PIRSF000857">
    <property type="entry name" value="PAPS_reductase"/>
    <property type="match status" value="1"/>
</dbReference>
<evidence type="ECO:0000256" key="2">
    <source>
        <dbReference type="ARBA" id="ARBA00023002"/>
    </source>
</evidence>
<evidence type="ECO:0000259" key="5">
    <source>
        <dbReference type="Pfam" id="PF01507"/>
    </source>
</evidence>
<dbReference type="GO" id="GO:0070814">
    <property type="term" value="P:hydrogen sulfide biosynthetic process"/>
    <property type="evidence" value="ECO:0007669"/>
    <property type="project" value="UniProtKB-UniRule"/>
</dbReference>
<dbReference type="PANTHER" id="PTHR46509:SF1">
    <property type="entry name" value="PHOSPHOADENOSINE PHOSPHOSULFATE REDUCTASE"/>
    <property type="match status" value="1"/>
</dbReference>
<dbReference type="Gene3D" id="3.40.50.620">
    <property type="entry name" value="HUPs"/>
    <property type="match status" value="1"/>
</dbReference>
<dbReference type="UniPathway" id="UPA00140">
    <property type="reaction ID" value="UER00206"/>
</dbReference>
<dbReference type="Proteomes" id="UP000232638">
    <property type="component" value="Chromosome"/>
</dbReference>
<comment type="function">
    <text evidence="3">Catalyzes the formation of sulfite from phosphoadenosine 5'-phosphosulfate (PAPS) using thioredoxin as an electron donor.</text>
</comment>
<dbReference type="InterPro" id="IPR002500">
    <property type="entry name" value="PAPS_reduct_dom"/>
</dbReference>
<dbReference type="NCBIfam" id="NF002537">
    <property type="entry name" value="PRK02090.1"/>
    <property type="match status" value="1"/>
</dbReference>
<proteinExistence type="inferred from homology"/>
<evidence type="ECO:0000256" key="3">
    <source>
        <dbReference type="HAMAP-Rule" id="MF_00063"/>
    </source>
</evidence>
<accession>A0A2K8UGU9</accession>
<feature type="domain" description="Phosphoadenosine phosphosulphate reductase" evidence="5">
    <location>
        <begin position="76"/>
        <end position="247"/>
    </location>
</feature>
<dbReference type="OrthoDB" id="9794018at2"/>
<dbReference type="Pfam" id="PF01507">
    <property type="entry name" value="PAPS_reduct"/>
    <property type="match status" value="1"/>
</dbReference>
<dbReference type="InterPro" id="IPR011800">
    <property type="entry name" value="PAPS_reductase_CysH"/>
</dbReference>
<dbReference type="SUPFAM" id="SSF52402">
    <property type="entry name" value="Adenine nucleotide alpha hydrolases-like"/>
    <property type="match status" value="1"/>
</dbReference>
<feature type="active site" description="Nucleophile; cysteine thiosulfonate intermediate" evidence="3">
    <location>
        <position position="266"/>
    </location>
</feature>
<dbReference type="EMBL" id="CP020370">
    <property type="protein sequence ID" value="AUB84341.1"/>
    <property type="molecule type" value="Genomic_DNA"/>
</dbReference>
<comment type="caution">
    <text evidence="3">Lacks conserved residue(s) required for the propagation of feature annotation.</text>
</comment>
<dbReference type="HAMAP" id="MF_00063">
    <property type="entry name" value="CysH"/>
    <property type="match status" value="1"/>
</dbReference>
<sequence>MTEQAIRQTPWGVPPKGLATRSVGPRALRTTAPRATPAADHRLSPQFLDQANAQLAGLDAPGRVAWAHEHLPGSQVLSSSFGVQAAVMLHLVNQVIPRLPVVLIDTGYLFPETYRFIDELVERLDLDLRVYRADLSPAWLEARHGRLWEEGLTGLEHYNRIHKVEPMGRALRDLGVGTWFAGLRRVQSESRKAIPVLQVKNDRFKVHPVIDWTDQDIYRYLKRHDLPYHPLWEQGYVSIGDRHSTVPLSPGMLEEDTRFCGLKRECGLHLSW</sequence>
<keyword evidence="7" id="KW-1185">Reference proteome</keyword>
<dbReference type="AlphaFoldDB" id="A0A2K8UGU9"/>
<dbReference type="InterPro" id="IPR014729">
    <property type="entry name" value="Rossmann-like_a/b/a_fold"/>
</dbReference>
<dbReference type="GO" id="GO:0004604">
    <property type="term" value="F:phosphoadenylyl-sulfate reductase (thioredoxin) activity"/>
    <property type="evidence" value="ECO:0007669"/>
    <property type="project" value="UniProtKB-UniRule"/>
</dbReference>
<comment type="pathway">
    <text evidence="3">Sulfur metabolism; hydrogen sulfide biosynthesis; sulfite from sulfate: step 3/3.</text>
</comment>
<dbReference type="PANTHER" id="PTHR46509">
    <property type="entry name" value="PHOSPHOADENOSINE PHOSPHOSULFATE REDUCTASE"/>
    <property type="match status" value="1"/>
</dbReference>
<dbReference type="GO" id="GO:0019379">
    <property type="term" value="P:sulfate assimilation, phosphoadenylyl sulfate reduction by phosphoadenylyl-sulfate reductase (thioredoxin)"/>
    <property type="evidence" value="ECO:0007669"/>
    <property type="project" value="UniProtKB-UniRule"/>
</dbReference>
<dbReference type="InterPro" id="IPR004511">
    <property type="entry name" value="PAPS/APS_Rdtase"/>
</dbReference>
<dbReference type="RefSeq" id="WP_100921997.1">
    <property type="nucleotide sequence ID" value="NZ_CP020370.1"/>
</dbReference>
<gene>
    <name evidence="3" type="primary">cysH</name>
    <name evidence="6" type="ORF">THSYN_27670</name>
</gene>
<comment type="subcellular location">
    <subcellularLocation>
        <location evidence="3">Cytoplasm</location>
    </subcellularLocation>
</comment>
<evidence type="ECO:0000313" key="7">
    <source>
        <dbReference type="Proteomes" id="UP000232638"/>
    </source>
</evidence>
<evidence type="ECO:0000256" key="1">
    <source>
        <dbReference type="ARBA" id="ARBA00009732"/>
    </source>
</evidence>
<feature type="region of interest" description="Disordered" evidence="4">
    <location>
        <begin position="1"/>
        <end position="36"/>
    </location>
</feature>
<keyword evidence="3" id="KW-0963">Cytoplasm</keyword>
<evidence type="ECO:0000256" key="4">
    <source>
        <dbReference type="SAM" id="MobiDB-lite"/>
    </source>
</evidence>
<dbReference type="NCBIfam" id="TIGR00434">
    <property type="entry name" value="cysH"/>
    <property type="match status" value="1"/>
</dbReference>
<dbReference type="KEGG" id="tsy:THSYN_27670"/>
<organism evidence="6 7">
    <name type="scientific">Candidatus Thiodictyon syntrophicum</name>
    <dbReference type="NCBI Taxonomy" id="1166950"/>
    <lineage>
        <taxon>Bacteria</taxon>
        <taxon>Pseudomonadati</taxon>
        <taxon>Pseudomonadota</taxon>
        <taxon>Gammaproteobacteria</taxon>
        <taxon>Chromatiales</taxon>
        <taxon>Chromatiaceae</taxon>
        <taxon>Thiodictyon</taxon>
    </lineage>
</organism>
<dbReference type="CDD" id="cd23945">
    <property type="entry name" value="PAPS_reductase"/>
    <property type="match status" value="1"/>
</dbReference>
<comment type="similarity">
    <text evidence="1 3">Belongs to the PAPS reductase family. CysH subfamily.</text>
</comment>
<reference evidence="6 7" key="1">
    <citation type="submission" date="2017-03" db="EMBL/GenBank/DDBJ databases">
        <title>Complete genome sequence of Candidatus 'Thiodictyon syntrophicum' sp. nov. strain Cad16T, a photolithoautotroph purple sulfur bacterium isolated from an alpine meromictic lake.</title>
        <authorList>
            <person name="Luedin S.M."/>
            <person name="Pothier J.F."/>
            <person name="Danza F."/>
            <person name="Storelli N."/>
            <person name="Wittwer M."/>
            <person name="Tonolla M."/>
        </authorList>
    </citation>
    <scope>NUCLEOTIDE SEQUENCE [LARGE SCALE GENOMIC DNA]</scope>
    <source>
        <strain evidence="6 7">Cad16T</strain>
    </source>
</reference>
<dbReference type="GO" id="GO:0005737">
    <property type="term" value="C:cytoplasm"/>
    <property type="evidence" value="ECO:0007669"/>
    <property type="project" value="UniProtKB-SubCell"/>
</dbReference>
<protein>
    <recommendedName>
        <fullName evidence="3">Phosphoadenosine 5'-phosphosulfate reductase</fullName>
        <shortName evidence="3">PAPS reductase</shortName>
        <ecNumber evidence="3">1.8.4.8</ecNumber>
    </recommendedName>
    <alternativeName>
        <fullName evidence="3">3'-phosphoadenylylsulfate reductase</fullName>
    </alternativeName>
    <alternativeName>
        <fullName evidence="3">PAPS reductase, thioredoxin dependent</fullName>
    </alternativeName>
    <alternativeName>
        <fullName evidence="3">PAPS sulfotransferase</fullName>
    </alternativeName>
    <alternativeName>
        <fullName evidence="3">PAdoPS reductase</fullName>
    </alternativeName>
</protein>
<comment type="catalytic activity">
    <reaction evidence="3">
        <text>[thioredoxin]-disulfide + sulfite + adenosine 3',5'-bisphosphate + 2 H(+) = [thioredoxin]-dithiol + 3'-phosphoadenylyl sulfate</text>
        <dbReference type="Rhea" id="RHEA:11724"/>
        <dbReference type="Rhea" id="RHEA-COMP:10698"/>
        <dbReference type="Rhea" id="RHEA-COMP:10700"/>
        <dbReference type="ChEBI" id="CHEBI:15378"/>
        <dbReference type="ChEBI" id="CHEBI:17359"/>
        <dbReference type="ChEBI" id="CHEBI:29950"/>
        <dbReference type="ChEBI" id="CHEBI:50058"/>
        <dbReference type="ChEBI" id="CHEBI:58339"/>
        <dbReference type="ChEBI" id="CHEBI:58343"/>
        <dbReference type="EC" id="1.8.4.8"/>
    </reaction>
</comment>
<name>A0A2K8UGU9_9GAMM</name>
<feature type="compositionally biased region" description="Low complexity" evidence="4">
    <location>
        <begin position="25"/>
        <end position="36"/>
    </location>
</feature>
<dbReference type="EC" id="1.8.4.8" evidence="3"/>
<dbReference type="NCBIfam" id="TIGR02057">
    <property type="entry name" value="PAPS_reductase"/>
    <property type="match status" value="1"/>
</dbReference>